<proteinExistence type="predicted"/>
<evidence type="ECO:0000313" key="1">
    <source>
        <dbReference type="EMBL" id="MDH6215690.1"/>
    </source>
</evidence>
<sequence>MAKYVTKGASETGAGTDHTVTHWADIESAPVSEHVRTLMRACWHLGSLPEYEPLRLRAWTHTLGYRGHILTKSRTYSTTYAALRAGRAQHVGHPDIPDATTDRSWRYIGSGHTSGAALIAAGVAEDLELSRRLAVEAGVEGRWGR</sequence>
<dbReference type="InterPro" id="IPR046828">
    <property type="entry name" value="RepSA"/>
</dbReference>
<dbReference type="Proteomes" id="UP001160499">
    <property type="component" value="Unassembled WGS sequence"/>
</dbReference>
<accession>A0ABT6LHA2</accession>
<gene>
    <name evidence="1" type="ORF">M2283_002994</name>
</gene>
<evidence type="ECO:0000313" key="2">
    <source>
        <dbReference type="Proteomes" id="UP001160499"/>
    </source>
</evidence>
<dbReference type="EMBL" id="JARXVH010000004">
    <property type="protein sequence ID" value="MDH6215690.1"/>
    <property type="molecule type" value="Genomic_DNA"/>
</dbReference>
<dbReference type="Pfam" id="PF20199">
    <property type="entry name" value="RepSA"/>
    <property type="match status" value="1"/>
</dbReference>
<reference evidence="1 2" key="1">
    <citation type="submission" date="2023-04" db="EMBL/GenBank/DDBJ databases">
        <title>Forest soil microbial communities from Buena Vista Peninsula, Colon Province, Panama.</title>
        <authorList>
            <person name="Bouskill N."/>
        </authorList>
    </citation>
    <scope>NUCLEOTIDE SEQUENCE [LARGE SCALE GENOMIC DNA]</scope>
    <source>
        <strain evidence="1 2">GGS1</strain>
    </source>
</reference>
<comment type="caution">
    <text evidence="1">The sequence shown here is derived from an EMBL/GenBank/DDBJ whole genome shotgun (WGS) entry which is preliminary data.</text>
</comment>
<organism evidence="1 2">
    <name type="scientific">Streptomyces pseudovenezuelae</name>
    <dbReference type="NCBI Taxonomy" id="67350"/>
    <lineage>
        <taxon>Bacteria</taxon>
        <taxon>Bacillati</taxon>
        <taxon>Actinomycetota</taxon>
        <taxon>Actinomycetes</taxon>
        <taxon>Kitasatosporales</taxon>
        <taxon>Streptomycetaceae</taxon>
        <taxon>Streptomyces</taxon>
        <taxon>Streptomyces aurantiacus group</taxon>
    </lineage>
</organism>
<protein>
    <submittedName>
        <fullName evidence="1">Uncharacterized protein</fullName>
    </submittedName>
</protein>
<keyword evidence="2" id="KW-1185">Reference proteome</keyword>
<name>A0ABT6LHA2_9ACTN</name>